<reference evidence="1" key="1">
    <citation type="journal article" date="2020" name="Stud. Mycol.">
        <title>101 Dothideomycetes genomes: a test case for predicting lifestyles and emergence of pathogens.</title>
        <authorList>
            <person name="Haridas S."/>
            <person name="Albert R."/>
            <person name="Binder M."/>
            <person name="Bloem J."/>
            <person name="Labutti K."/>
            <person name="Salamov A."/>
            <person name="Andreopoulos B."/>
            <person name="Baker S."/>
            <person name="Barry K."/>
            <person name="Bills G."/>
            <person name="Bluhm B."/>
            <person name="Cannon C."/>
            <person name="Castanera R."/>
            <person name="Culley D."/>
            <person name="Daum C."/>
            <person name="Ezra D."/>
            <person name="Gonzalez J."/>
            <person name="Henrissat B."/>
            <person name="Kuo A."/>
            <person name="Liang C."/>
            <person name="Lipzen A."/>
            <person name="Lutzoni F."/>
            <person name="Magnuson J."/>
            <person name="Mondo S."/>
            <person name="Nolan M."/>
            <person name="Ohm R."/>
            <person name="Pangilinan J."/>
            <person name="Park H.-J."/>
            <person name="Ramirez L."/>
            <person name="Alfaro M."/>
            <person name="Sun H."/>
            <person name="Tritt A."/>
            <person name="Yoshinaga Y."/>
            <person name="Zwiers L.-H."/>
            <person name="Turgeon B."/>
            <person name="Goodwin S."/>
            <person name="Spatafora J."/>
            <person name="Crous P."/>
            <person name="Grigoriev I."/>
        </authorList>
    </citation>
    <scope>NUCLEOTIDE SEQUENCE</scope>
    <source>
        <strain evidence="1">CBS 675.92</strain>
    </source>
</reference>
<dbReference type="AlphaFoldDB" id="A0A6A5U054"/>
<accession>A0A6A5U054</accession>
<dbReference type="SUPFAM" id="SSF56112">
    <property type="entry name" value="Protein kinase-like (PK-like)"/>
    <property type="match status" value="1"/>
</dbReference>
<dbReference type="PANTHER" id="PTHR36091">
    <property type="entry name" value="ALTERED INHERITANCE OF MITOCHONDRIA PROTEIN 9, MITOCHONDRIAL"/>
    <property type="match status" value="1"/>
</dbReference>
<dbReference type="EMBL" id="ML976989">
    <property type="protein sequence ID" value="KAF1957339.1"/>
    <property type="molecule type" value="Genomic_DNA"/>
</dbReference>
<dbReference type="Proteomes" id="UP000800035">
    <property type="component" value="Unassembled WGS sequence"/>
</dbReference>
<name>A0A6A5U054_9PLEO</name>
<organism evidence="1 2">
    <name type="scientific">Byssothecium circinans</name>
    <dbReference type="NCBI Taxonomy" id="147558"/>
    <lineage>
        <taxon>Eukaryota</taxon>
        <taxon>Fungi</taxon>
        <taxon>Dikarya</taxon>
        <taxon>Ascomycota</taxon>
        <taxon>Pezizomycotina</taxon>
        <taxon>Dothideomycetes</taxon>
        <taxon>Pleosporomycetidae</taxon>
        <taxon>Pleosporales</taxon>
        <taxon>Massarineae</taxon>
        <taxon>Massarinaceae</taxon>
        <taxon>Byssothecium</taxon>
    </lineage>
</organism>
<dbReference type="Gene3D" id="3.30.200.20">
    <property type="entry name" value="Phosphorylase Kinase, domain 1"/>
    <property type="match status" value="1"/>
</dbReference>
<dbReference type="InterPro" id="IPR011009">
    <property type="entry name" value="Kinase-like_dom_sf"/>
</dbReference>
<evidence type="ECO:0000313" key="1">
    <source>
        <dbReference type="EMBL" id="KAF1957339.1"/>
    </source>
</evidence>
<dbReference type="InterPro" id="IPR051035">
    <property type="entry name" value="Mito_inheritance_9"/>
</dbReference>
<sequence>MDLAAQRVMMRGSSQTASRNVWSGCWLTRRISSRRFSSTPSQRQRDGPAAQSDHNNELFEYTSGRWLYNESLRLRERHLPFNIPELKKAAAKCVDRPVTDIANLTKLAESTTNRVFEISFKDNSSILARMPYHICTPNRYKIASEVATLDFVRKHGIAAPKVLGYEIEENAVGTEYMFMEKMEGKPIGIAWFDLTKKQQGDVLFAFVEMEKKLFGMEIPACGSLYYARDLPSGVRRIEIPNAEGRLCVGPYASYEWWDGERREMDIDRGPFTDALSALQAPALKEISWARPQARPRLPFVRQYREGLKYEKQHPDGYIKALSDYLLLTPHLIPASSTFTTPLLRHPYPHPINILVDENYTVTGYLNWQAAVVLPTFLAAGIPQEFQNHIDGQEHRTFLPAETPDNYADMSAGEKHVIVERNRQREVHERYNMYTVVMNDKHYQALKEKEENQLLVQHLYARALRPWEGIYSLLEYDVLKAVESWGDVATPVQATTTAADDGDEDGDSTVPPCPVTISEEERKRLNALIDDEFREAEKAWEGMERYIAVGEDGWTETEWYDTAVERNQEVKEYMRGVLEKGGEEGEGVEELLGHWWFDDFDEEG</sequence>
<dbReference type="OrthoDB" id="10003767at2759"/>
<gene>
    <name evidence="1" type="ORF">CC80DRAFT_592624</name>
</gene>
<evidence type="ECO:0000313" key="2">
    <source>
        <dbReference type="Proteomes" id="UP000800035"/>
    </source>
</evidence>
<dbReference type="PANTHER" id="PTHR36091:SF2">
    <property type="entry name" value="AMINOGLYCOSIDE PHOSPHOTRANSFERASE DOMAIN-CONTAINING PROTEIN"/>
    <property type="match status" value="1"/>
</dbReference>
<dbReference type="GO" id="GO:0005739">
    <property type="term" value="C:mitochondrion"/>
    <property type="evidence" value="ECO:0007669"/>
    <property type="project" value="TreeGrafter"/>
</dbReference>
<keyword evidence="2" id="KW-1185">Reference proteome</keyword>
<proteinExistence type="predicted"/>
<protein>
    <submittedName>
        <fullName evidence="1">Uncharacterized protein</fullName>
    </submittedName>
</protein>